<evidence type="ECO:0000256" key="2">
    <source>
        <dbReference type="SAM" id="MobiDB-lite"/>
    </source>
</evidence>
<feature type="domain" description="DnaB/C C-terminal" evidence="3">
    <location>
        <begin position="325"/>
        <end position="394"/>
    </location>
</feature>
<dbReference type="AlphaFoldDB" id="A0A5P0ZEF5"/>
<feature type="compositionally biased region" description="Polar residues" evidence="2">
    <location>
        <begin position="294"/>
        <end position="308"/>
    </location>
</feature>
<dbReference type="Pfam" id="PF07261">
    <property type="entry name" value="DnaB_2"/>
    <property type="match status" value="1"/>
</dbReference>
<comment type="similarity">
    <text evidence="1">Belongs to the DnaB/DnaD family.</text>
</comment>
<sequence length="454" mass="51990">MPFEFNQENLTPLTGFWCVTNNQFDDNSRKLLTDLYLPLIGTTAFSIYQLLWEKVPVKQIVTQRQSHSVLFSLLDIDTNQFVNERIKLEALGLLKTFQKEDEMGSYLVYQLFSPLSAKEFFNEDLLSVFLLEKIGESEYAKLADKYRTKIDIIDDAEDISKGFLDVFRLSDDDLINTPTEVSNSRENFKNTELANTPKVDEKPSTKLDFELISERVSQLYKISREDLIKNEDTLNNLHSFYGIDEIELIDIIGKTEDLVKNQIDSDALKRLAQKRFENRVNISARVPKEKIQESAPSKSGSNNPQNTLIERANSMTPADFLAAEKQSKGGFTGTAESNALRQIANQSFLPVPVLNIMIHYILESSSALTRPFMETVANDWKMNGVKTPEDALKRISDFQNKPRNPRGRYNNSSNRVEQATDWSKIENKSVTNADAKKVEQDRMEQLRKLRDQGK</sequence>
<gene>
    <name evidence="5" type="ORF">FHL02_00075</name>
</gene>
<dbReference type="OrthoDB" id="2082007at2"/>
<reference evidence="5 6" key="1">
    <citation type="journal article" date="2019" name="Syst. Appl. Microbiol.">
        <title>Polyphasic characterization of two novel Lactobacillus spp. isolated from blown salami packages: Description of Lactobacillus halodurans sp. nov. and Lactobacillus salsicarnum sp. nov.</title>
        <authorList>
            <person name="Schuster J.A."/>
            <person name="Klingl A."/>
            <person name="Vogel R.F."/>
            <person name="Ehrmann M.A."/>
        </authorList>
    </citation>
    <scope>NUCLEOTIDE SEQUENCE [LARGE SCALE GENOMIC DNA]</scope>
    <source>
        <strain evidence="5 6">TMW 1.2118</strain>
    </source>
</reference>
<dbReference type="Proteomes" id="UP000380386">
    <property type="component" value="Unassembled WGS sequence"/>
</dbReference>
<dbReference type="EMBL" id="VDFM01000001">
    <property type="protein sequence ID" value="MQS51408.1"/>
    <property type="molecule type" value="Genomic_DNA"/>
</dbReference>
<feature type="region of interest" description="Disordered" evidence="2">
    <location>
        <begin position="394"/>
        <end position="454"/>
    </location>
</feature>
<name>A0A5P0ZEF5_9LACO</name>
<evidence type="ECO:0000313" key="5">
    <source>
        <dbReference type="EMBL" id="MQS51408.1"/>
    </source>
</evidence>
<evidence type="ECO:0000259" key="4">
    <source>
        <dbReference type="Pfam" id="PF25888"/>
    </source>
</evidence>
<protein>
    <submittedName>
        <fullName evidence="5">Uncharacterized protein</fullName>
    </submittedName>
</protein>
<feature type="compositionally biased region" description="Polar residues" evidence="2">
    <location>
        <begin position="409"/>
        <end position="421"/>
    </location>
</feature>
<dbReference type="InterPro" id="IPR006343">
    <property type="entry name" value="DnaB/C_C"/>
</dbReference>
<accession>A0A5P0ZEF5</accession>
<organism evidence="5 6">
    <name type="scientific">Companilactobacillus mishanensis</name>
    <dbReference type="NCBI Taxonomy" id="2486008"/>
    <lineage>
        <taxon>Bacteria</taxon>
        <taxon>Bacillati</taxon>
        <taxon>Bacillota</taxon>
        <taxon>Bacilli</taxon>
        <taxon>Lactobacillales</taxon>
        <taxon>Lactobacillaceae</taxon>
        <taxon>Companilactobacillus</taxon>
    </lineage>
</organism>
<comment type="caution">
    <text evidence="5">The sequence shown here is derived from an EMBL/GenBank/DDBJ whole genome shotgun (WGS) entry which is preliminary data.</text>
</comment>
<dbReference type="InterPro" id="IPR058660">
    <property type="entry name" value="WHD_DnaB"/>
</dbReference>
<dbReference type="RefSeq" id="WP_153381430.1">
    <property type="nucleotide sequence ID" value="NZ_VDFM01000001.1"/>
</dbReference>
<dbReference type="Pfam" id="PF25888">
    <property type="entry name" value="WHD_DnaB"/>
    <property type="match status" value="1"/>
</dbReference>
<feature type="domain" description="Replicative helicase loading/DNA remodeling protein DnaB N-terminal winged helix" evidence="4">
    <location>
        <begin position="12"/>
        <end position="273"/>
    </location>
</feature>
<evidence type="ECO:0000256" key="1">
    <source>
        <dbReference type="ARBA" id="ARBA00093462"/>
    </source>
</evidence>
<proteinExistence type="inferred from homology"/>
<feature type="region of interest" description="Disordered" evidence="2">
    <location>
        <begin position="287"/>
        <end position="308"/>
    </location>
</feature>
<feature type="compositionally biased region" description="Basic and acidic residues" evidence="2">
    <location>
        <begin position="434"/>
        <end position="454"/>
    </location>
</feature>
<evidence type="ECO:0000313" key="6">
    <source>
        <dbReference type="Proteomes" id="UP000380386"/>
    </source>
</evidence>
<evidence type="ECO:0000259" key="3">
    <source>
        <dbReference type="Pfam" id="PF07261"/>
    </source>
</evidence>